<reference evidence="1 2" key="1">
    <citation type="submission" date="2021-01" db="EMBL/GenBank/DDBJ databases">
        <title>Genomic Encyclopedia of Type Strains, Phase IV (KMG-IV): sequencing the most valuable type-strain genomes for metagenomic binning, comparative biology and taxonomic classification.</title>
        <authorList>
            <person name="Goeker M."/>
        </authorList>
    </citation>
    <scope>NUCLEOTIDE SEQUENCE [LARGE SCALE GENOMIC DNA]</scope>
    <source>
        <strain evidence="1 2">DSM 24436</strain>
    </source>
</reference>
<dbReference type="RefSeq" id="WP_204665035.1">
    <property type="nucleotide sequence ID" value="NZ_JAFBDT010000023.1"/>
</dbReference>
<name>A0ABS2MT73_9FIRM</name>
<protein>
    <recommendedName>
        <fullName evidence="3">DNA phosphorothioation-dependent restriction protein DptF</fullName>
    </recommendedName>
</protein>
<evidence type="ECO:0008006" key="3">
    <source>
        <dbReference type="Google" id="ProtNLM"/>
    </source>
</evidence>
<evidence type="ECO:0000313" key="1">
    <source>
        <dbReference type="EMBL" id="MBM7562606.1"/>
    </source>
</evidence>
<organism evidence="1 2">
    <name type="scientific">Fusibacter tunisiensis</name>
    <dbReference type="NCBI Taxonomy" id="1008308"/>
    <lineage>
        <taxon>Bacteria</taxon>
        <taxon>Bacillati</taxon>
        <taxon>Bacillota</taxon>
        <taxon>Clostridia</taxon>
        <taxon>Eubacteriales</taxon>
        <taxon>Eubacteriales Family XII. Incertae Sedis</taxon>
        <taxon>Fusibacter</taxon>
    </lineage>
</organism>
<gene>
    <name evidence="1" type="ORF">JOC49_002167</name>
</gene>
<accession>A0ABS2MT73</accession>
<dbReference type="Proteomes" id="UP000767854">
    <property type="component" value="Unassembled WGS sequence"/>
</dbReference>
<dbReference type="EMBL" id="JAFBDT010000023">
    <property type="protein sequence ID" value="MBM7562606.1"/>
    <property type="molecule type" value="Genomic_DNA"/>
</dbReference>
<keyword evidence="2" id="KW-1185">Reference proteome</keyword>
<comment type="caution">
    <text evidence="1">The sequence shown here is derived from an EMBL/GenBank/DDBJ whole genome shotgun (WGS) entry which is preliminary data.</text>
</comment>
<proteinExistence type="predicted"/>
<evidence type="ECO:0000313" key="2">
    <source>
        <dbReference type="Proteomes" id="UP000767854"/>
    </source>
</evidence>
<sequence>MNDFVKYLNSMNSAKSESKNALAESQLMEEYYSRIEVKREISSKITSYLKKNEGIENEAIILTGHAGDGKTSILIQVLEEFGYFEGGKRPLKIEEEYNGLYYIKDMSELSEDQQKNLLMKFLSCKDYGMSSIIVSNTGPIINTFKALFNDEVSNIEIEQKILAGINNVISDPITISSKGKSFKFRMVNIANIDNAYMIEQILLKVLNKELWKECFVCENCCKCPINNNYDMVSENIDDVADKISKIYFWLSERGSRLTIRQMLAHITFSLTSNLECEKINNFDDSETMKNKYSFVNGFFGAYHDKTLRDNALNIKPIKELSLLGLDQKSFGKFDDELFIKESYNVFPEMIKERVIKVIKATGEGISDNTYVASMLRNEIRRYFILFAKDALNQIEIENTIISEPFMDYYRAVANDSAYTKAVHRKLEKVVFDALYRYFIGVYPSKTEENLYVTLRKDFNVVQNTQMLIAKVPRDDISIVLEEKEDKAEPEKIDNRMFLKIGNKGKFLITSEFLEYMFKFYEGNVFTNLQPSFSYGISKLKTQIMREYKVRDKEKLTLIIIQNEKIGKMKIEVDEEEGQLIIT</sequence>